<keyword evidence="8" id="KW-0547">Nucleotide-binding</keyword>
<evidence type="ECO:0000256" key="12">
    <source>
        <dbReference type="ARBA" id="ARBA00023012"/>
    </source>
</evidence>
<feature type="transmembrane region" description="Helical" evidence="14">
    <location>
        <begin position="12"/>
        <end position="36"/>
    </location>
</feature>
<dbReference type="SMART" id="SM00387">
    <property type="entry name" value="HATPase_c"/>
    <property type="match status" value="1"/>
</dbReference>
<evidence type="ECO:0000256" key="3">
    <source>
        <dbReference type="ARBA" id="ARBA00012438"/>
    </source>
</evidence>
<dbReference type="SUPFAM" id="SSF55874">
    <property type="entry name" value="ATPase domain of HSP90 chaperone/DNA topoisomerase II/histidine kinase"/>
    <property type="match status" value="1"/>
</dbReference>
<keyword evidence="7 14" id="KW-0812">Transmembrane</keyword>
<comment type="catalytic activity">
    <reaction evidence="1">
        <text>ATP + protein L-histidine = ADP + protein N-phospho-L-histidine.</text>
        <dbReference type="EC" id="2.7.13.3"/>
    </reaction>
</comment>
<dbReference type="EMBL" id="JACXJA010000003">
    <property type="protein sequence ID" value="MBD2860759.1"/>
    <property type="molecule type" value="Genomic_DNA"/>
</dbReference>
<evidence type="ECO:0000256" key="9">
    <source>
        <dbReference type="ARBA" id="ARBA00022777"/>
    </source>
</evidence>
<protein>
    <recommendedName>
        <fullName evidence="3">histidine kinase</fullName>
        <ecNumber evidence="3">2.7.13.3</ecNumber>
    </recommendedName>
</protein>
<keyword evidence="11 14" id="KW-1133">Transmembrane helix</keyword>
<dbReference type="PROSITE" id="PS50885">
    <property type="entry name" value="HAMP"/>
    <property type="match status" value="1"/>
</dbReference>
<evidence type="ECO:0000256" key="1">
    <source>
        <dbReference type="ARBA" id="ARBA00000085"/>
    </source>
</evidence>
<evidence type="ECO:0000313" key="17">
    <source>
        <dbReference type="EMBL" id="MBD2860759.1"/>
    </source>
</evidence>
<feature type="domain" description="Histidine kinase" evidence="15">
    <location>
        <begin position="182"/>
        <end position="395"/>
    </location>
</feature>
<dbReference type="SUPFAM" id="SSF158472">
    <property type="entry name" value="HAMP domain-like"/>
    <property type="match status" value="1"/>
</dbReference>
<evidence type="ECO:0000259" key="16">
    <source>
        <dbReference type="PROSITE" id="PS50885"/>
    </source>
</evidence>
<evidence type="ECO:0000313" key="18">
    <source>
        <dbReference type="Proteomes" id="UP000639396"/>
    </source>
</evidence>
<dbReference type="PANTHER" id="PTHR45528:SF8">
    <property type="entry name" value="HISTIDINE KINASE"/>
    <property type="match status" value="1"/>
</dbReference>
<evidence type="ECO:0000256" key="13">
    <source>
        <dbReference type="ARBA" id="ARBA00023136"/>
    </source>
</evidence>
<dbReference type="GO" id="GO:0005524">
    <property type="term" value="F:ATP binding"/>
    <property type="evidence" value="ECO:0007669"/>
    <property type="project" value="UniProtKB-KW"/>
</dbReference>
<dbReference type="EC" id="2.7.13.3" evidence="3"/>
<keyword evidence="5" id="KW-0597">Phosphoprotein</keyword>
<evidence type="ECO:0000256" key="14">
    <source>
        <dbReference type="SAM" id="Phobius"/>
    </source>
</evidence>
<dbReference type="Pfam" id="PF00512">
    <property type="entry name" value="HisKA"/>
    <property type="match status" value="1"/>
</dbReference>
<dbReference type="InterPro" id="IPR008358">
    <property type="entry name" value="Sig_transdc_His_kin/Pase_MprB"/>
</dbReference>
<accession>A0A927C3Q6</accession>
<keyword evidence="12" id="KW-0902">Two-component regulatory system</keyword>
<evidence type="ECO:0000259" key="15">
    <source>
        <dbReference type="PROSITE" id="PS50109"/>
    </source>
</evidence>
<evidence type="ECO:0000256" key="11">
    <source>
        <dbReference type="ARBA" id="ARBA00022989"/>
    </source>
</evidence>
<dbReference type="GO" id="GO:0000155">
    <property type="term" value="F:phosphorelay sensor kinase activity"/>
    <property type="evidence" value="ECO:0007669"/>
    <property type="project" value="InterPro"/>
</dbReference>
<evidence type="ECO:0000256" key="6">
    <source>
        <dbReference type="ARBA" id="ARBA00022679"/>
    </source>
</evidence>
<keyword evidence="13 14" id="KW-0472">Membrane</keyword>
<dbReference type="AlphaFoldDB" id="A0A927C3Q6"/>
<dbReference type="CDD" id="cd00082">
    <property type="entry name" value="HisKA"/>
    <property type="match status" value="1"/>
</dbReference>
<dbReference type="PROSITE" id="PS50109">
    <property type="entry name" value="HIS_KIN"/>
    <property type="match status" value="1"/>
</dbReference>
<dbReference type="RefSeq" id="WP_190924183.1">
    <property type="nucleotide sequence ID" value="NZ_JACXJA010000003.1"/>
</dbReference>
<organism evidence="17 18">
    <name type="scientific">Paenibacillus oceani</name>
    <dbReference type="NCBI Taxonomy" id="2772510"/>
    <lineage>
        <taxon>Bacteria</taxon>
        <taxon>Bacillati</taxon>
        <taxon>Bacillota</taxon>
        <taxon>Bacilli</taxon>
        <taxon>Bacillales</taxon>
        <taxon>Paenibacillaceae</taxon>
        <taxon>Paenibacillus</taxon>
    </lineage>
</organism>
<evidence type="ECO:0000256" key="2">
    <source>
        <dbReference type="ARBA" id="ARBA00004651"/>
    </source>
</evidence>
<keyword evidence="10" id="KW-0067">ATP-binding</keyword>
<comment type="subcellular location">
    <subcellularLocation>
        <location evidence="2">Cell membrane</location>
        <topology evidence="2">Multi-pass membrane protein</topology>
    </subcellularLocation>
</comment>
<dbReference type="SMART" id="SM00388">
    <property type="entry name" value="HisKA"/>
    <property type="match status" value="1"/>
</dbReference>
<dbReference type="Gene3D" id="1.10.287.130">
    <property type="match status" value="1"/>
</dbReference>
<evidence type="ECO:0000256" key="10">
    <source>
        <dbReference type="ARBA" id="ARBA00022840"/>
    </source>
</evidence>
<dbReference type="SUPFAM" id="SSF47384">
    <property type="entry name" value="Homodimeric domain of signal transducing histidine kinase"/>
    <property type="match status" value="1"/>
</dbReference>
<name>A0A927C3Q6_9BACL</name>
<evidence type="ECO:0000256" key="5">
    <source>
        <dbReference type="ARBA" id="ARBA00022553"/>
    </source>
</evidence>
<evidence type="ECO:0000256" key="8">
    <source>
        <dbReference type="ARBA" id="ARBA00022741"/>
    </source>
</evidence>
<dbReference type="Proteomes" id="UP000639396">
    <property type="component" value="Unassembled WGS sequence"/>
</dbReference>
<dbReference type="PANTHER" id="PTHR45528">
    <property type="entry name" value="SENSOR HISTIDINE KINASE CPXA"/>
    <property type="match status" value="1"/>
</dbReference>
<dbReference type="CDD" id="cd06225">
    <property type="entry name" value="HAMP"/>
    <property type="match status" value="1"/>
</dbReference>
<reference evidence="17" key="1">
    <citation type="submission" date="2020-09" db="EMBL/GenBank/DDBJ databases">
        <title>A novel bacterium of genus Paenibacillus, isolated from South China Sea.</title>
        <authorList>
            <person name="Huang H."/>
            <person name="Mo K."/>
            <person name="Hu Y."/>
        </authorList>
    </citation>
    <scope>NUCLEOTIDE SEQUENCE</scope>
    <source>
        <strain evidence="17">IB182363</strain>
    </source>
</reference>
<dbReference type="InterPro" id="IPR036890">
    <property type="entry name" value="HATPase_C_sf"/>
</dbReference>
<dbReference type="GO" id="GO:0005886">
    <property type="term" value="C:plasma membrane"/>
    <property type="evidence" value="ECO:0007669"/>
    <property type="project" value="UniProtKB-SubCell"/>
</dbReference>
<dbReference type="Pfam" id="PF02518">
    <property type="entry name" value="HATPase_c"/>
    <property type="match status" value="1"/>
</dbReference>
<dbReference type="InterPro" id="IPR003594">
    <property type="entry name" value="HATPase_dom"/>
</dbReference>
<feature type="domain" description="HAMP" evidence="16">
    <location>
        <begin position="115"/>
        <end position="167"/>
    </location>
</feature>
<keyword evidence="9 17" id="KW-0418">Kinase</keyword>
<dbReference type="InterPro" id="IPR003661">
    <property type="entry name" value="HisK_dim/P_dom"/>
</dbReference>
<evidence type="ECO:0000256" key="4">
    <source>
        <dbReference type="ARBA" id="ARBA00022475"/>
    </source>
</evidence>
<dbReference type="InterPro" id="IPR003660">
    <property type="entry name" value="HAMP_dom"/>
</dbReference>
<dbReference type="InterPro" id="IPR050398">
    <property type="entry name" value="HssS/ArlS-like"/>
</dbReference>
<keyword evidence="6" id="KW-0808">Transferase</keyword>
<proteinExistence type="predicted"/>
<dbReference type="PRINTS" id="PR01780">
    <property type="entry name" value="LANTIREGPROT"/>
</dbReference>
<sequence length="396" mass="44643">MEQIKRMLGQRSVLLEFMLITIVLGMLAVYLSVITVEEADDAYMNLEFSYSDQIPYKETKMEDGSTVKEYPYNKFPYYTTADKFKLILYQVLPFIAVPVYVVGLLGSGMFYYYKRRVKTPYDLMITSSRKIADQNLDFEIRYESKDEFGKLCAAFEKMRAALAHNTRDMWRAAEERKRLNAAFSHDLRTPLTVLKGHVDYLKTYYPDEQMSKEDVLSTIDTMKGHIERLERYVASMNSIQKLEEVRPSPAEVSARELLSGLRETAVILCDGKQLSFEVNATADTVRLDPEMISQVVENLIVNGVRYAKQTVTITGEITGTTCTLSVADDGPGFTAKALKKAAEPFYRDDRQAGTAHFGLGLYIGKLLCEKHGGQLIVANSPSGGAQVTAEFRTLSS</sequence>
<dbReference type="SMART" id="SM00304">
    <property type="entry name" value="HAMP"/>
    <property type="match status" value="1"/>
</dbReference>
<dbReference type="Gene3D" id="3.30.565.10">
    <property type="entry name" value="Histidine kinase-like ATPase, C-terminal domain"/>
    <property type="match status" value="1"/>
</dbReference>
<gene>
    <name evidence="17" type="ORF">IDH45_02010</name>
</gene>
<comment type="caution">
    <text evidence="17">The sequence shown here is derived from an EMBL/GenBank/DDBJ whole genome shotgun (WGS) entry which is preliminary data.</text>
</comment>
<dbReference type="Pfam" id="PF00672">
    <property type="entry name" value="HAMP"/>
    <property type="match status" value="1"/>
</dbReference>
<feature type="transmembrane region" description="Helical" evidence="14">
    <location>
        <begin position="87"/>
        <end position="113"/>
    </location>
</feature>
<keyword evidence="18" id="KW-1185">Reference proteome</keyword>
<keyword evidence="4" id="KW-1003">Cell membrane</keyword>
<dbReference type="Gene3D" id="6.10.340.10">
    <property type="match status" value="1"/>
</dbReference>
<dbReference type="InterPro" id="IPR036097">
    <property type="entry name" value="HisK_dim/P_sf"/>
</dbReference>
<dbReference type="InterPro" id="IPR005467">
    <property type="entry name" value="His_kinase_dom"/>
</dbReference>
<evidence type="ECO:0000256" key="7">
    <source>
        <dbReference type="ARBA" id="ARBA00022692"/>
    </source>
</evidence>